<dbReference type="OrthoDB" id="9784123at2"/>
<dbReference type="InterPro" id="IPR006015">
    <property type="entry name" value="Universal_stress_UspA"/>
</dbReference>
<dbReference type="Gene3D" id="3.40.50.620">
    <property type="entry name" value="HUPs"/>
    <property type="match status" value="2"/>
</dbReference>
<dbReference type="STRING" id="1716141.STSP_68760"/>
<dbReference type="PANTHER" id="PTHR46268">
    <property type="entry name" value="STRESS RESPONSE PROTEIN NHAX"/>
    <property type="match status" value="1"/>
</dbReference>
<organism evidence="3 4">
    <name type="scientific">Streptomyces jeddahensis</name>
    <dbReference type="NCBI Taxonomy" id="1716141"/>
    <lineage>
        <taxon>Bacteria</taxon>
        <taxon>Bacillati</taxon>
        <taxon>Actinomycetota</taxon>
        <taxon>Actinomycetes</taxon>
        <taxon>Kitasatosporales</taxon>
        <taxon>Streptomycetaceae</taxon>
        <taxon>Streptomyces</taxon>
    </lineage>
</organism>
<proteinExistence type="inferred from homology"/>
<dbReference type="PRINTS" id="PR01438">
    <property type="entry name" value="UNVRSLSTRESS"/>
</dbReference>
<evidence type="ECO:0000313" key="4">
    <source>
        <dbReference type="Proteomes" id="UP000077381"/>
    </source>
</evidence>
<protein>
    <submittedName>
        <fullName evidence="3">Universal stress protein</fullName>
    </submittedName>
</protein>
<dbReference type="PATRIC" id="fig|1716141.3.peg.7274"/>
<comment type="similarity">
    <text evidence="1">Belongs to the universal stress protein A family.</text>
</comment>
<accession>A0A177HHL4</accession>
<evidence type="ECO:0000259" key="2">
    <source>
        <dbReference type="Pfam" id="PF00582"/>
    </source>
</evidence>
<feature type="domain" description="UspA" evidence="2">
    <location>
        <begin position="156"/>
        <end position="293"/>
    </location>
</feature>
<dbReference type="SUPFAM" id="SSF52402">
    <property type="entry name" value="Adenine nucleotide alpha hydrolases-like"/>
    <property type="match status" value="2"/>
</dbReference>
<dbReference type="EMBL" id="LOHS01000174">
    <property type="protein sequence ID" value="OAH09877.1"/>
    <property type="molecule type" value="Genomic_DNA"/>
</dbReference>
<dbReference type="Proteomes" id="UP000077381">
    <property type="component" value="Unassembled WGS sequence"/>
</dbReference>
<dbReference type="Pfam" id="PF00582">
    <property type="entry name" value="Usp"/>
    <property type="match status" value="2"/>
</dbReference>
<evidence type="ECO:0000256" key="1">
    <source>
        <dbReference type="ARBA" id="ARBA00008791"/>
    </source>
</evidence>
<reference evidence="3 4" key="1">
    <citation type="submission" date="2015-12" db="EMBL/GenBank/DDBJ databases">
        <title>Genome sequence of Streptomyces sp. G25.</title>
        <authorList>
            <person name="Poehlein A."/>
            <person name="Roettig A."/>
            <person name="Hiessl S."/>
            <person name="Hauschild P."/>
            <person name="Schauer J."/>
            <person name="Madkour M.H."/>
            <person name="Al-Ansari A.M."/>
            <person name="Almakishah N.H."/>
            <person name="Steinbuechel A."/>
            <person name="Daniel R."/>
        </authorList>
    </citation>
    <scope>NUCLEOTIDE SEQUENCE [LARGE SCALE GENOMIC DNA]</scope>
    <source>
        <strain evidence="4">G25(2015)</strain>
    </source>
</reference>
<dbReference type="RefSeq" id="WP_078067723.1">
    <property type="nucleotide sequence ID" value="NZ_LOHS01000174.1"/>
</dbReference>
<name>A0A177HHL4_9ACTN</name>
<dbReference type="InterPro" id="IPR006016">
    <property type="entry name" value="UspA"/>
</dbReference>
<keyword evidence="4" id="KW-1185">Reference proteome</keyword>
<sequence>MDAKAPQARRPVLVGVDEGPDRDSVVRFAAEEAARRETALRILHAVEWPLPAGMPDHIGVSSTVEEHAAAVIRPCAALVATHYPGLPVEQAPTSGRPAAALINASEQAELIVLGHRGHGGFPRLPLGSVSLQVATHAACPVIVVRPGKLSAQPDNRVVLGVDMPGEALPALEFAFTEAELRGALLQIVHADYRPQVVTPGLAPVGQSNQAGVVRAERHALEDYAADLREDHPSVQVETRIEHTRPVRALLRAADGAALLVVGSHSRTGLRRLILGSVSGEVLHRATCPVAVVPTPGVAEAE</sequence>
<feature type="domain" description="UspA" evidence="2">
    <location>
        <begin position="10"/>
        <end position="145"/>
    </location>
</feature>
<evidence type="ECO:0000313" key="3">
    <source>
        <dbReference type="EMBL" id="OAH09877.1"/>
    </source>
</evidence>
<dbReference type="AlphaFoldDB" id="A0A177HHL4"/>
<comment type="caution">
    <text evidence="3">The sequence shown here is derived from an EMBL/GenBank/DDBJ whole genome shotgun (WGS) entry which is preliminary data.</text>
</comment>
<dbReference type="PANTHER" id="PTHR46268:SF6">
    <property type="entry name" value="UNIVERSAL STRESS PROTEIN UP12"/>
    <property type="match status" value="1"/>
</dbReference>
<gene>
    <name evidence="3" type="ORF">STSP_68760</name>
</gene>
<dbReference type="InterPro" id="IPR014729">
    <property type="entry name" value="Rossmann-like_a/b/a_fold"/>
</dbReference>